<organism evidence="16 17">
    <name type="scientific">Acanthochromis polyacanthus</name>
    <name type="common">spiny chromis</name>
    <dbReference type="NCBI Taxonomy" id="80966"/>
    <lineage>
        <taxon>Eukaryota</taxon>
        <taxon>Metazoa</taxon>
        <taxon>Chordata</taxon>
        <taxon>Craniata</taxon>
        <taxon>Vertebrata</taxon>
        <taxon>Euteleostomi</taxon>
        <taxon>Actinopterygii</taxon>
        <taxon>Neopterygii</taxon>
        <taxon>Teleostei</taxon>
        <taxon>Neoteleostei</taxon>
        <taxon>Acanthomorphata</taxon>
        <taxon>Ovalentaria</taxon>
        <taxon>Pomacentridae</taxon>
        <taxon>Acanthochromis</taxon>
    </lineage>
</organism>
<feature type="region of interest" description="Disordered" evidence="14">
    <location>
        <begin position="176"/>
        <end position="205"/>
    </location>
</feature>
<dbReference type="GO" id="GO:0005886">
    <property type="term" value="C:plasma membrane"/>
    <property type="evidence" value="ECO:0007669"/>
    <property type="project" value="TreeGrafter"/>
</dbReference>
<dbReference type="Ensembl" id="ENSAPOT00000028638.1">
    <property type="protein sequence ID" value="ENSAPOP00000033611.1"/>
    <property type="gene ID" value="ENSAPOG00000022269.1"/>
</dbReference>
<dbReference type="AlphaFoldDB" id="A0A3Q1GS67"/>
<reference evidence="16" key="2">
    <citation type="submission" date="2025-09" db="UniProtKB">
        <authorList>
            <consortium name="Ensembl"/>
        </authorList>
    </citation>
    <scope>IDENTIFICATION</scope>
</reference>
<keyword evidence="3" id="KW-0813">Transport</keyword>
<keyword evidence="10 15" id="KW-0472">Membrane</keyword>
<proteinExistence type="inferred from homology"/>
<evidence type="ECO:0000256" key="1">
    <source>
        <dbReference type="ARBA" id="ARBA00004141"/>
    </source>
</evidence>
<comment type="subcellular location">
    <subcellularLocation>
        <location evidence="1">Membrane</location>
        <topology evidence="1">Multi-pass membrane protein</topology>
    </subcellularLocation>
</comment>
<dbReference type="PANTHER" id="PTHR45897">
    <property type="entry name" value="HIGH-AFFINITY CHOLINE TRANSPORTER 1"/>
    <property type="match status" value="1"/>
</dbReference>
<dbReference type="GO" id="GO:0005307">
    <property type="term" value="F:choline:sodium symporter activity"/>
    <property type="evidence" value="ECO:0007669"/>
    <property type="project" value="TreeGrafter"/>
</dbReference>
<evidence type="ECO:0000256" key="13">
    <source>
        <dbReference type="RuleBase" id="RU362091"/>
    </source>
</evidence>
<evidence type="ECO:0000256" key="10">
    <source>
        <dbReference type="ARBA" id="ARBA00023136"/>
    </source>
</evidence>
<feature type="transmembrane region" description="Helical" evidence="15">
    <location>
        <begin position="136"/>
        <end position="157"/>
    </location>
</feature>
<dbReference type="InterPro" id="IPR052244">
    <property type="entry name" value="Choline_transporter"/>
</dbReference>
<keyword evidence="8" id="KW-0915">Sodium</keyword>
<evidence type="ECO:0000256" key="3">
    <source>
        <dbReference type="ARBA" id="ARBA00022448"/>
    </source>
</evidence>
<dbReference type="InterPro" id="IPR001734">
    <property type="entry name" value="Na/solute_symporter"/>
</dbReference>
<dbReference type="PROSITE" id="PS50283">
    <property type="entry name" value="NA_SOLUT_SYMP_3"/>
    <property type="match status" value="1"/>
</dbReference>
<evidence type="ECO:0000256" key="6">
    <source>
        <dbReference type="ARBA" id="ARBA00022979"/>
    </source>
</evidence>
<dbReference type="PANTHER" id="PTHR45897:SF5">
    <property type="entry name" value="HIGH AFFINITY CHOLINE TRANSPORTER 1"/>
    <property type="match status" value="1"/>
</dbReference>
<accession>A0A3Q1GS67</accession>
<evidence type="ECO:0000256" key="11">
    <source>
        <dbReference type="ARBA" id="ARBA00023180"/>
    </source>
</evidence>
<evidence type="ECO:0000256" key="9">
    <source>
        <dbReference type="ARBA" id="ARBA00023065"/>
    </source>
</evidence>
<dbReference type="GO" id="GO:0008292">
    <property type="term" value="P:acetylcholine biosynthetic process"/>
    <property type="evidence" value="ECO:0007669"/>
    <property type="project" value="TreeGrafter"/>
</dbReference>
<evidence type="ECO:0000256" key="12">
    <source>
        <dbReference type="ARBA" id="ARBA00023201"/>
    </source>
</evidence>
<dbReference type="GeneTree" id="ENSGT00940000163454"/>
<dbReference type="Gene3D" id="1.20.1730.10">
    <property type="entry name" value="Sodium/glucose cotransporter"/>
    <property type="match status" value="1"/>
</dbReference>
<dbReference type="Proteomes" id="UP000257200">
    <property type="component" value="Unplaced"/>
</dbReference>
<comment type="similarity">
    <text evidence="2 13">Belongs to the sodium:solute symporter (SSF) (TC 2.A.21) family.</text>
</comment>
<keyword evidence="7 15" id="KW-1133">Transmembrane helix</keyword>
<keyword evidence="6" id="KW-0530">Neurotransmitter biosynthesis</keyword>
<evidence type="ECO:0000256" key="2">
    <source>
        <dbReference type="ARBA" id="ARBA00006434"/>
    </source>
</evidence>
<evidence type="ECO:0000313" key="16">
    <source>
        <dbReference type="Ensembl" id="ENSAPOP00000033611.1"/>
    </source>
</evidence>
<evidence type="ECO:0000256" key="8">
    <source>
        <dbReference type="ARBA" id="ARBA00023053"/>
    </source>
</evidence>
<reference evidence="16" key="1">
    <citation type="submission" date="2025-08" db="UniProtKB">
        <authorList>
            <consortium name="Ensembl"/>
        </authorList>
    </citation>
    <scope>IDENTIFICATION</scope>
</reference>
<keyword evidence="17" id="KW-1185">Reference proteome</keyword>
<evidence type="ECO:0000256" key="7">
    <source>
        <dbReference type="ARBA" id="ARBA00022989"/>
    </source>
</evidence>
<evidence type="ECO:0000256" key="5">
    <source>
        <dbReference type="ARBA" id="ARBA00022847"/>
    </source>
</evidence>
<keyword evidence="11" id="KW-0325">Glycoprotein</keyword>
<keyword evidence="12" id="KW-0739">Sodium transport</keyword>
<dbReference type="Pfam" id="PF00474">
    <property type="entry name" value="SSF"/>
    <property type="match status" value="1"/>
</dbReference>
<protein>
    <submittedName>
        <fullName evidence="16">Uncharacterized protein</fullName>
    </submittedName>
</protein>
<keyword evidence="9" id="KW-0406">Ion transport</keyword>
<keyword evidence="5" id="KW-0769">Symport</keyword>
<feature type="transmembrane region" description="Helical" evidence="15">
    <location>
        <begin position="33"/>
        <end position="54"/>
    </location>
</feature>
<evidence type="ECO:0000313" key="17">
    <source>
        <dbReference type="Proteomes" id="UP000257200"/>
    </source>
</evidence>
<dbReference type="InParanoid" id="A0A3Q1GS67"/>
<dbReference type="InterPro" id="IPR038377">
    <property type="entry name" value="Na/Glc_symporter_sf"/>
</dbReference>
<dbReference type="STRING" id="80966.ENSAPOP00000033611"/>
<feature type="transmembrane region" description="Helical" evidence="15">
    <location>
        <begin position="60"/>
        <end position="83"/>
    </location>
</feature>
<sequence>MSSTDSPLLSAASVFTSNIYKDILRPQASETEILWLVRGAVVVVGLVATSLTSLNNSVIIFWRLGAEGAYIIFFPQLVCVLFFNISNGYGAILGGLAGLGLRLLGGDPTLGLPVVLHFPGCTLEDGVYVQYSPVKIISMASAIGFILLFSYLASVLFNKNLLPEKLDVFKVKVQHSPEPTTPSGDAPEHNDNETPASEPMISTNC</sequence>
<evidence type="ECO:0000256" key="14">
    <source>
        <dbReference type="SAM" id="MobiDB-lite"/>
    </source>
</evidence>
<evidence type="ECO:0000256" key="4">
    <source>
        <dbReference type="ARBA" id="ARBA00022692"/>
    </source>
</evidence>
<name>A0A3Q1GS67_9TELE</name>
<evidence type="ECO:0000256" key="15">
    <source>
        <dbReference type="SAM" id="Phobius"/>
    </source>
</evidence>
<keyword evidence="4 15" id="KW-0812">Transmembrane</keyword>